<keyword evidence="4" id="KW-1185">Reference proteome</keyword>
<protein>
    <submittedName>
        <fullName evidence="3">Thioredoxin H2</fullName>
    </submittedName>
</protein>
<evidence type="ECO:0000259" key="2">
    <source>
        <dbReference type="PROSITE" id="PS51352"/>
    </source>
</evidence>
<dbReference type="InterPro" id="IPR036249">
    <property type="entry name" value="Thioredoxin-like_sf"/>
</dbReference>
<accession>A0A6A1ULV3</accession>
<dbReference type="EMBL" id="RXIC02000113">
    <property type="protein sequence ID" value="KAB1200908.1"/>
    <property type="molecule type" value="Genomic_DNA"/>
</dbReference>
<organism evidence="3 4">
    <name type="scientific">Morella rubra</name>
    <name type="common">Chinese bayberry</name>
    <dbReference type="NCBI Taxonomy" id="262757"/>
    <lineage>
        <taxon>Eukaryota</taxon>
        <taxon>Viridiplantae</taxon>
        <taxon>Streptophyta</taxon>
        <taxon>Embryophyta</taxon>
        <taxon>Tracheophyta</taxon>
        <taxon>Spermatophyta</taxon>
        <taxon>Magnoliopsida</taxon>
        <taxon>eudicotyledons</taxon>
        <taxon>Gunneridae</taxon>
        <taxon>Pentapetalae</taxon>
        <taxon>rosids</taxon>
        <taxon>fabids</taxon>
        <taxon>Fagales</taxon>
        <taxon>Myricaceae</taxon>
        <taxon>Morella</taxon>
    </lineage>
</organism>
<evidence type="ECO:0000313" key="4">
    <source>
        <dbReference type="Proteomes" id="UP000516437"/>
    </source>
</evidence>
<evidence type="ECO:0000313" key="3">
    <source>
        <dbReference type="EMBL" id="KAB1200908.1"/>
    </source>
</evidence>
<dbReference type="Gene3D" id="3.40.30.10">
    <property type="entry name" value="Glutaredoxin"/>
    <property type="match status" value="1"/>
</dbReference>
<dbReference type="CDD" id="cd02947">
    <property type="entry name" value="TRX_family"/>
    <property type="match status" value="1"/>
</dbReference>
<dbReference type="OrthoDB" id="10263751at2759"/>
<reference evidence="3 4" key="1">
    <citation type="journal article" date="2019" name="Plant Biotechnol. J.">
        <title>The red bayberry genome and genetic basis of sex determination.</title>
        <authorList>
            <person name="Jia H.M."/>
            <person name="Jia H.J."/>
            <person name="Cai Q.L."/>
            <person name="Wang Y."/>
            <person name="Zhao H.B."/>
            <person name="Yang W.F."/>
            <person name="Wang G.Y."/>
            <person name="Li Y.H."/>
            <person name="Zhan D.L."/>
            <person name="Shen Y.T."/>
            <person name="Niu Q.F."/>
            <person name="Chang L."/>
            <person name="Qiu J."/>
            <person name="Zhao L."/>
            <person name="Xie H.B."/>
            <person name="Fu W.Y."/>
            <person name="Jin J."/>
            <person name="Li X.W."/>
            <person name="Jiao Y."/>
            <person name="Zhou C.C."/>
            <person name="Tu T."/>
            <person name="Chai C.Y."/>
            <person name="Gao J.L."/>
            <person name="Fan L.J."/>
            <person name="van de Weg E."/>
            <person name="Wang J.Y."/>
            <person name="Gao Z.S."/>
        </authorList>
    </citation>
    <scope>NUCLEOTIDE SEQUENCE [LARGE SCALE GENOMIC DNA]</scope>
    <source>
        <tissue evidence="3">Leaves</tissue>
    </source>
</reference>
<dbReference type="PROSITE" id="PS51352">
    <property type="entry name" value="THIOREDOXIN_2"/>
    <property type="match status" value="1"/>
</dbReference>
<dbReference type="PRINTS" id="PR00421">
    <property type="entry name" value="THIOREDOXIN"/>
</dbReference>
<dbReference type="Proteomes" id="UP000516437">
    <property type="component" value="Unassembled WGS sequence"/>
</dbReference>
<comment type="caution">
    <text evidence="3">The sequence shown here is derived from an EMBL/GenBank/DDBJ whole genome shotgun (WGS) entry which is preliminary data.</text>
</comment>
<name>A0A6A1ULV3_9ROSI</name>
<gene>
    <name evidence="3" type="ORF">CJ030_MR0G005904</name>
</gene>
<dbReference type="InterPro" id="IPR050620">
    <property type="entry name" value="Thioredoxin_H-type-like"/>
</dbReference>
<feature type="region of interest" description="Disordered" evidence="1">
    <location>
        <begin position="1"/>
        <end position="27"/>
    </location>
</feature>
<sequence length="156" mass="17411">MGSILSSFLGGGETADAASSPSEPSRIQTFHSPERWQLHFNEFKDSSQLLIFFLTILDCDRLVSFLLDGAKMVIDFTASWCGPCRFMEPTVEAMASKFTNVGFSKIDVDVLLDVAQEFQVEAMPTFVLLKKGKEVDRVVGAKKDELEKKIEKHRAS</sequence>
<dbReference type="PANTHER" id="PTHR10438">
    <property type="entry name" value="THIOREDOXIN"/>
    <property type="match status" value="1"/>
</dbReference>
<feature type="compositionally biased region" description="Polar residues" evidence="1">
    <location>
        <begin position="17"/>
        <end position="27"/>
    </location>
</feature>
<dbReference type="PROSITE" id="PS00194">
    <property type="entry name" value="THIOREDOXIN_1"/>
    <property type="match status" value="1"/>
</dbReference>
<dbReference type="AlphaFoldDB" id="A0A6A1ULV3"/>
<dbReference type="InterPro" id="IPR017937">
    <property type="entry name" value="Thioredoxin_CS"/>
</dbReference>
<dbReference type="Pfam" id="PF00085">
    <property type="entry name" value="Thioredoxin"/>
    <property type="match status" value="1"/>
</dbReference>
<dbReference type="PANTHER" id="PTHR10438:SF413">
    <property type="entry name" value="THIOREDOXIN H2"/>
    <property type="match status" value="1"/>
</dbReference>
<feature type="domain" description="Thioredoxin" evidence="2">
    <location>
        <begin position="9"/>
        <end position="155"/>
    </location>
</feature>
<proteinExistence type="predicted"/>
<evidence type="ECO:0000256" key="1">
    <source>
        <dbReference type="SAM" id="MobiDB-lite"/>
    </source>
</evidence>
<dbReference type="SUPFAM" id="SSF52833">
    <property type="entry name" value="Thioredoxin-like"/>
    <property type="match status" value="1"/>
</dbReference>
<dbReference type="InterPro" id="IPR013766">
    <property type="entry name" value="Thioredoxin_domain"/>
</dbReference>